<dbReference type="GO" id="GO:0005737">
    <property type="term" value="C:cytoplasm"/>
    <property type="evidence" value="ECO:0007669"/>
    <property type="project" value="TreeGrafter"/>
</dbReference>
<name>A0A7X0LIL3_9BACT</name>
<comment type="cofactor">
    <cofactor evidence="1">
        <name>Mg(2+)</name>
        <dbReference type="ChEBI" id="CHEBI:18420"/>
    </cofactor>
</comment>
<dbReference type="HAMAP" id="MF_00944">
    <property type="entry name" value="YchF_OLA1_ATPase"/>
    <property type="match status" value="1"/>
</dbReference>
<accession>A0A7X0LIL3</accession>
<keyword evidence="3 6" id="KW-0547">Nucleotide-binding</keyword>
<evidence type="ECO:0000256" key="1">
    <source>
        <dbReference type="ARBA" id="ARBA00001946"/>
    </source>
</evidence>
<dbReference type="CDD" id="cd01900">
    <property type="entry name" value="YchF"/>
    <property type="match status" value="1"/>
</dbReference>
<dbReference type="SUPFAM" id="SSF52540">
    <property type="entry name" value="P-loop containing nucleoside triphosphate hydrolases"/>
    <property type="match status" value="1"/>
</dbReference>
<dbReference type="GO" id="GO:0016887">
    <property type="term" value="F:ATP hydrolysis activity"/>
    <property type="evidence" value="ECO:0007669"/>
    <property type="project" value="UniProtKB-UniRule"/>
</dbReference>
<dbReference type="PIRSF" id="PIRSF006641">
    <property type="entry name" value="CHP00092"/>
    <property type="match status" value="1"/>
</dbReference>
<evidence type="ECO:0000259" key="7">
    <source>
        <dbReference type="PROSITE" id="PS51710"/>
    </source>
</evidence>
<dbReference type="PROSITE" id="PS51880">
    <property type="entry name" value="TGS"/>
    <property type="match status" value="1"/>
</dbReference>
<dbReference type="Proteomes" id="UP000541810">
    <property type="component" value="Unassembled WGS sequence"/>
</dbReference>
<evidence type="ECO:0000256" key="5">
    <source>
        <dbReference type="ARBA" id="ARBA00022842"/>
    </source>
</evidence>
<sequence length="366" mass="39250">MEAGIVGLPNVGKSTLFNALTSAGIPSENFPFCTIEPNVGVVPVPDGRLDTITQYIPPQKVIPAALRLVDIAGIVKGASEGEGLGNKFLSHIRSVDAILHVVRCFEDDDITHVDGSVDPIRDIEVIDTELMLSDLATVDSALQKAARNAKSGDKDAKARLALLQKCQPVLAEGKPIRNLIASGSLDPEELKALKSFGFITAKQVLYVANVDEDDLHGEGELVSRVRARAEEEGGAVVPVCAKLESELAELDDADRDEMLESVGLEEPALAALARAAYKLLGYQSYFTAGEKEVRAWTIPIGATAPQAAGVIHTDFEAKFIRAEVYTLDDLVQHKEEKAIRDAGKLRAEGKAYVVQDGDICHFLTGA</sequence>
<dbReference type="PRINTS" id="PR00326">
    <property type="entry name" value="GTP1OBG"/>
</dbReference>
<evidence type="ECO:0000256" key="6">
    <source>
        <dbReference type="HAMAP-Rule" id="MF_00944"/>
    </source>
</evidence>
<dbReference type="CDD" id="cd04867">
    <property type="entry name" value="TGS_YchF_OLA1"/>
    <property type="match status" value="1"/>
</dbReference>
<comment type="caution">
    <text evidence="9">The sequence shown here is derived from an EMBL/GenBank/DDBJ whole genome shotgun (WGS) entry which is preliminary data.</text>
</comment>
<keyword evidence="10" id="KW-1185">Reference proteome</keyword>
<dbReference type="AlphaFoldDB" id="A0A7X0LIL3"/>
<feature type="domain" description="OBG-type G" evidence="7">
    <location>
        <begin position="1"/>
        <end position="259"/>
    </location>
</feature>
<dbReference type="GO" id="GO:0005525">
    <property type="term" value="F:GTP binding"/>
    <property type="evidence" value="ECO:0007669"/>
    <property type="project" value="InterPro"/>
</dbReference>
<dbReference type="GO" id="GO:0046872">
    <property type="term" value="F:metal ion binding"/>
    <property type="evidence" value="ECO:0007669"/>
    <property type="project" value="UniProtKB-KW"/>
</dbReference>
<dbReference type="InterPro" id="IPR031167">
    <property type="entry name" value="G_OBG"/>
</dbReference>
<comment type="function">
    <text evidence="6">ATPase that binds to both the 70S ribosome and the 50S ribosomal subunit in a nucleotide-independent manner.</text>
</comment>
<protein>
    <recommendedName>
        <fullName evidence="6">Ribosome-binding ATPase YchF</fullName>
    </recommendedName>
</protein>
<feature type="binding site" evidence="6">
    <location>
        <begin position="10"/>
        <end position="15"/>
    </location>
    <ligand>
        <name>ATP</name>
        <dbReference type="ChEBI" id="CHEBI:30616"/>
    </ligand>
</feature>
<dbReference type="RefSeq" id="WP_184675386.1">
    <property type="nucleotide sequence ID" value="NZ_JACHGY010000001.1"/>
</dbReference>
<dbReference type="Gene3D" id="1.10.150.300">
    <property type="entry name" value="TGS-like domain"/>
    <property type="match status" value="1"/>
</dbReference>
<dbReference type="InterPro" id="IPR013029">
    <property type="entry name" value="YchF_C"/>
</dbReference>
<gene>
    <name evidence="6" type="primary">ychF</name>
    <name evidence="9" type="ORF">HNQ40_000146</name>
</gene>
<evidence type="ECO:0000313" key="10">
    <source>
        <dbReference type="Proteomes" id="UP000541810"/>
    </source>
</evidence>
<keyword evidence="5" id="KW-0460">Magnesium</keyword>
<dbReference type="InterPro" id="IPR004095">
    <property type="entry name" value="TGS"/>
</dbReference>
<dbReference type="PANTHER" id="PTHR23305:SF18">
    <property type="entry name" value="OBG-TYPE G DOMAIN-CONTAINING PROTEIN"/>
    <property type="match status" value="1"/>
</dbReference>
<reference evidence="9 10" key="1">
    <citation type="submission" date="2020-08" db="EMBL/GenBank/DDBJ databases">
        <title>Genomic Encyclopedia of Type Strains, Phase IV (KMG-IV): sequencing the most valuable type-strain genomes for metagenomic binning, comparative biology and taxonomic classification.</title>
        <authorList>
            <person name="Goeker M."/>
        </authorList>
    </citation>
    <scope>NUCLEOTIDE SEQUENCE [LARGE SCALE GENOMIC DNA]</scope>
    <source>
        <strain evidence="9 10">DSM 103725</strain>
    </source>
</reference>
<dbReference type="GO" id="GO:0005524">
    <property type="term" value="F:ATP binding"/>
    <property type="evidence" value="ECO:0007669"/>
    <property type="project" value="UniProtKB-UniRule"/>
</dbReference>
<evidence type="ECO:0000256" key="3">
    <source>
        <dbReference type="ARBA" id="ARBA00022741"/>
    </source>
</evidence>
<organism evidence="9 10">
    <name type="scientific">Algisphaera agarilytica</name>
    <dbReference type="NCBI Taxonomy" id="1385975"/>
    <lineage>
        <taxon>Bacteria</taxon>
        <taxon>Pseudomonadati</taxon>
        <taxon>Planctomycetota</taxon>
        <taxon>Phycisphaerae</taxon>
        <taxon>Phycisphaerales</taxon>
        <taxon>Phycisphaeraceae</taxon>
        <taxon>Algisphaera</taxon>
    </lineage>
</organism>
<keyword evidence="2" id="KW-0479">Metal-binding</keyword>
<dbReference type="FunFam" id="3.10.20.30:FF:000001">
    <property type="entry name" value="Ribosome-binding ATPase YchF"/>
    <property type="match status" value="1"/>
</dbReference>
<dbReference type="InterPro" id="IPR012675">
    <property type="entry name" value="Beta-grasp_dom_sf"/>
</dbReference>
<keyword evidence="4 6" id="KW-0067">ATP-binding</keyword>
<evidence type="ECO:0000313" key="9">
    <source>
        <dbReference type="EMBL" id="MBB6428340.1"/>
    </source>
</evidence>
<dbReference type="EMBL" id="JACHGY010000001">
    <property type="protein sequence ID" value="MBB6428340.1"/>
    <property type="molecule type" value="Genomic_DNA"/>
</dbReference>
<dbReference type="InterPro" id="IPR004396">
    <property type="entry name" value="ATPase_YchF/OLA1"/>
</dbReference>
<evidence type="ECO:0000256" key="4">
    <source>
        <dbReference type="ARBA" id="ARBA00022840"/>
    </source>
</evidence>
<dbReference type="InterPro" id="IPR041706">
    <property type="entry name" value="YchF_N"/>
</dbReference>
<proteinExistence type="inferred from homology"/>
<dbReference type="Gene3D" id="3.40.50.300">
    <property type="entry name" value="P-loop containing nucleotide triphosphate hydrolases"/>
    <property type="match status" value="1"/>
</dbReference>
<comment type="similarity">
    <text evidence="6">Belongs to the TRAFAC class OBG-HflX-like GTPase superfamily. OBG GTPase family. YchF/OLA1 subfamily.</text>
</comment>
<evidence type="ECO:0000259" key="8">
    <source>
        <dbReference type="PROSITE" id="PS51880"/>
    </source>
</evidence>
<dbReference type="PROSITE" id="PS51710">
    <property type="entry name" value="G_OBG"/>
    <property type="match status" value="1"/>
</dbReference>
<dbReference type="SUPFAM" id="SSF81271">
    <property type="entry name" value="TGS-like"/>
    <property type="match status" value="1"/>
</dbReference>
<dbReference type="NCBIfam" id="TIGR00092">
    <property type="entry name" value="redox-regulated ATPase YchF"/>
    <property type="match status" value="1"/>
</dbReference>
<dbReference type="InterPro" id="IPR023192">
    <property type="entry name" value="TGS-like_dom_sf"/>
</dbReference>
<feature type="domain" description="TGS" evidence="8">
    <location>
        <begin position="281"/>
        <end position="364"/>
    </location>
</feature>
<dbReference type="InterPro" id="IPR027417">
    <property type="entry name" value="P-loop_NTPase"/>
</dbReference>
<dbReference type="Pfam" id="PF01926">
    <property type="entry name" value="MMR_HSR1"/>
    <property type="match status" value="1"/>
</dbReference>
<dbReference type="InterPro" id="IPR006073">
    <property type="entry name" value="GTP-bd"/>
</dbReference>
<dbReference type="InterPro" id="IPR012676">
    <property type="entry name" value="TGS-like"/>
</dbReference>
<dbReference type="Pfam" id="PF06071">
    <property type="entry name" value="YchF-GTPase_C"/>
    <property type="match status" value="1"/>
</dbReference>
<dbReference type="GO" id="GO:0043023">
    <property type="term" value="F:ribosomal large subunit binding"/>
    <property type="evidence" value="ECO:0007669"/>
    <property type="project" value="UniProtKB-UniRule"/>
</dbReference>
<dbReference type="PANTHER" id="PTHR23305">
    <property type="entry name" value="OBG GTPASE FAMILY"/>
    <property type="match status" value="1"/>
</dbReference>
<evidence type="ECO:0000256" key="2">
    <source>
        <dbReference type="ARBA" id="ARBA00022723"/>
    </source>
</evidence>
<dbReference type="Gene3D" id="3.10.20.30">
    <property type="match status" value="1"/>
</dbReference>
<dbReference type="FunFam" id="1.10.150.300:FF:000001">
    <property type="entry name" value="Ribosome-binding ATPase YchF"/>
    <property type="match status" value="1"/>
</dbReference>